<organism evidence="1 2">
    <name type="scientific">Scortum barcoo</name>
    <name type="common">barcoo grunter</name>
    <dbReference type="NCBI Taxonomy" id="214431"/>
    <lineage>
        <taxon>Eukaryota</taxon>
        <taxon>Metazoa</taxon>
        <taxon>Chordata</taxon>
        <taxon>Craniata</taxon>
        <taxon>Vertebrata</taxon>
        <taxon>Euteleostomi</taxon>
        <taxon>Actinopterygii</taxon>
        <taxon>Neopterygii</taxon>
        <taxon>Teleostei</taxon>
        <taxon>Neoteleostei</taxon>
        <taxon>Acanthomorphata</taxon>
        <taxon>Eupercaria</taxon>
        <taxon>Centrarchiformes</taxon>
        <taxon>Terapontoidei</taxon>
        <taxon>Terapontidae</taxon>
        <taxon>Scortum</taxon>
    </lineage>
</organism>
<keyword evidence="2" id="KW-1185">Reference proteome</keyword>
<accession>A0ACB8WBP2</accession>
<proteinExistence type="predicted"/>
<reference evidence="1" key="1">
    <citation type="submission" date="2022-04" db="EMBL/GenBank/DDBJ databases">
        <title>Jade perch genome.</title>
        <authorList>
            <person name="Chao B."/>
        </authorList>
    </citation>
    <scope>NUCLEOTIDE SEQUENCE</scope>
    <source>
        <strain evidence="1">CB-2022</strain>
    </source>
</reference>
<dbReference type="EMBL" id="CM041542">
    <property type="protein sequence ID" value="KAI3365019.1"/>
    <property type="molecule type" value="Genomic_DNA"/>
</dbReference>
<evidence type="ECO:0000313" key="1">
    <source>
        <dbReference type="EMBL" id="KAI3365019.1"/>
    </source>
</evidence>
<protein>
    <submittedName>
        <fullName evidence="1">Uncharacterized protein</fullName>
    </submittedName>
</protein>
<sequence>PFRGGLAGVFWIIVLLQNPSSFQLEIDGWTFSFRIFGGRQQNSWFHLSQQVFQVLKQQNSPRPSHYHHHILLLWFSSLNSAMQAIFVQSLSYGGVMNTDFN</sequence>
<evidence type="ECO:0000313" key="2">
    <source>
        <dbReference type="Proteomes" id="UP000831701"/>
    </source>
</evidence>
<name>A0ACB8WBP2_9TELE</name>
<dbReference type="Proteomes" id="UP000831701">
    <property type="component" value="Chromosome 12"/>
</dbReference>
<feature type="non-terminal residue" evidence="1">
    <location>
        <position position="1"/>
    </location>
</feature>
<gene>
    <name evidence="1" type="ORF">L3Q82_010070</name>
</gene>
<comment type="caution">
    <text evidence="1">The sequence shown here is derived from an EMBL/GenBank/DDBJ whole genome shotgun (WGS) entry which is preliminary data.</text>
</comment>